<gene>
    <name evidence="2" type="ORF">Nepgr_002687</name>
</gene>
<dbReference type="AlphaFoldDB" id="A0AAD3P943"/>
<sequence length="88" mass="10056">MTLMENLSLIHGSRPRRRSKGMETRGQQMRINVSRHEAGGSRFNILANSLEEDDSPSDNIFALNWSKFLDQGQHSQQGKKHHLSLHFG</sequence>
<organism evidence="2 3">
    <name type="scientific">Nepenthes gracilis</name>
    <name type="common">Slender pitcher plant</name>
    <dbReference type="NCBI Taxonomy" id="150966"/>
    <lineage>
        <taxon>Eukaryota</taxon>
        <taxon>Viridiplantae</taxon>
        <taxon>Streptophyta</taxon>
        <taxon>Embryophyta</taxon>
        <taxon>Tracheophyta</taxon>
        <taxon>Spermatophyta</taxon>
        <taxon>Magnoliopsida</taxon>
        <taxon>eudicotyledons</taxon>
        <taxon>Gunneridae</taxon>
        <taxon>Pentapetalae</taxon>
        <taxon>Caryophyllales</taxon>
        <taxon>Nepenthaceae</taxon>
        <taxon>Nepenthes</taxon>
    </lineage>
</organism>
<name>A0AAD3P943_NEPGR</name>
<comment type="caution">
    <text evidence="2">The sequence shown here is derived from an EMBL/GenBank/DDBJ whole genome shotgun (WGS) entry which is preliminary data.</text>
</comment>
<dbReference type="EMBL" id="BSYO01000002">
    <property type="protein sequence ID" value="GMH00848.1"/>
    <property type="molecule type" value="Genomic_DNA"/>
</dbReference>
<dbReference type="Proteomes" id="UP001279734">
    <property type="component" value="Unassembled WGS sequence"/>
</dbReference>
<accession>A0AAD3P943</accession>
<keyword evidence="3" id="KW-1185">Reference proteome</keyword>
<protein>
    <submittedName>
        <fullName evidence="2">Uncharacterized protein</fullName>
    </submittedName>
</protein>
<reference evidence="2" key="1">
    <citation type="submission" date="2023-05" db="EMBL/GenBank/DDBJ databases">
        <title>Nepenthes gracilis genome sequencing.</title>
        <authorList>
            <person name="Fukushima K."/>
        </authorList>
    </citation>
    <scope>NUCLEOTIDE SEQUENCE</scope>
    <source>
        <strain evidence="2">SING2019-196</strain>
    </source>
</reference>
<proteinExistence type="predicted"/>
<evidence type="ECO:0000313" key="2">
    <source>
        <dbReference type="EMBL" id="GMH00848.1"/>
    </source>
</evidence>
<feature type="region of interest" description="Disordered" evidence="1">
    <location>
        <begin position="1"/>
        <end position="27"/>
    </location>
</feature>
<evidence type="ECO:0000256" key="1">
    <source>
        <dbReference type="SAM" id="MobiDB-lite"/>
    </source>
</evidence>
<evidence type="ECO:0000313" key="3">
    <source>
        <dbReference type="Proteomes" id="UP001279734"/>
    </source>
</evidence>